<evidence type="ECO:0000313" key="2">
    <source>
        <dbReference type="EMBL" id="MBY8918262.1"/>
    </source>
</evidence>
<accession>A0ABS7RCV3</accession>
<reference evidence="2 3" key="1">
    <citation type="submission" date="2021-06" db="EMBL/GenBank/DDBJ databases">
        <title>Nitratireductor porphyridii sp. nov., isolated from a small marine red alga, Porphyridium purpureum in South Korea.</title>
        <authorList>
            <person name="Kim K.H."/>
            <person name="Kristyanto S."/>
            <person name="Jeon C.O."/>
        </authorList>
    </citation>
    <scope>NUCLEOTIDE SEQUENCE [LARGE SCALE GENOMIC DNA]</scope>
    <source>
        <strain evidence="2 3">R6</strain>
    </source>
</reference>
<dbReference type="RefSeq" id="WP_171900080.1">
    <property type="nucleotide sequence ID" value="NZ_CBDDPV010000002.1"/>
</dbReference>
<keyword evidence="1" id="KW-1133">Transmembrane helix</keyword>
<keyword evidence="1" id="KW-0812">Transmembrane</keyword>
<feature type="transmembrane region" description="Helical" evidence="1">
    <location>
        <begin position="27"/>
        <end position="48"/>
    </location>
</feature>
<gene>
    <name evidence="2" type="ORF">KVG22_16785</name>
</gene>
<sequence length="49" mass="5713">MRDASKEDQLNHRFLARPFKAISAKITVRWLVVGLCLIVWLAVLFLFLL</sequence>
<evidence type="ECO:0000313" key="3">
    <source>
        <dbReference type="Proteomes" id="UP000777661"/>
    </source>
</evidence>
<keyword evidence="1" id="KW-0472">Membrane</keyword>
<dbReference type="Proteomes" id="UP000777661">
    <property type="component" value="Unassembled WGS sequence"/>
</dbReference>
<keyword evidence="3" id="KW-1185">Reference proteome</keyword>
<name>A0ABS7RCV3_9HYPH</name>
<comment type="caution">
    <text evidence="2">The sequence shown here is derived from an EMBL/GenBank/DDBJ whole genome shotgun (WGS) entry which is preliminary data.</text>
</comment>
<proteinExistence type="predicted"/>
<protein>
    <submittedName>
        <fullName evidence="2">Uncharacterized protein</fullName>
    </submittedName>
</protein>
<evidence type="ECO:0000256" key="1">
    <source>
        <dbReference type="SAM" id="Phobius"/>
    </source>
</evidence>
<dbReference type="EMBL" id="JAHSQO010000005">
    <property type="protein sequence ID" value="MBY8918262.1"/>
    <property type="molecule type" value="Genomic_DNA"/>
</dbReference>
<organism evidence="2 3">
    <name type="scientific">Nitratireductor rhodophyticola</name>
    <dbReference type="NCBI Taxonomy" id="2854036"/>
    <lineage>
        <taxon>Bacteria</taxon>
        <taxon>Pseudomonadati</taxon>
        <taxon>Pseudomonadota</taxon>
        <taxon>Alphaproteobacteria</taxon>
        <taxon>Hyphomicrobiales</taxon>
        <taxon>Phyllobacteriaceae</taxon>
        <taxon>Nitratireductor</taxon>
    </lineage>
</organism>